<sequence length="426" mass="48402">MHAAVDLERVTRVMSRKQIRSIVESERVKISLWEGAVSSGKTIASLVAFLIAVSQAPENGLIFLVGRTLQTVERNIVEVLMQPLGPFGPLAKYVEHTRGSNVATIFGRTVHLVGASDVRAEGRIRGATASLIYIDEATLIPEGFWTMCLSRIRVPGARLIATTNPDGPSHWLRKKFLLREDRLNLRSWHFVLDDNPFLEESFKRDLRNEYVGLWYRRFIQGEWCLAEGSVYDMWDEDRHTVALLPEIVMWAALGIDYGTSNPFAAEMVGVGADGRLYLTHEWRYEARVTRRQLTDVEYSKRLRDWTANLPVPGITARGIQPRFWVVDPSAASFIQQLYRDRVRPTLADNAVLDGIRLISSLLATDRLRVHESCSGWIEEIPGYTWDPDQAEKGIDEPVKTDDHSLDGGRYGIKTTEHLWRRHLVVA</sequence>
<dbReference type="InterPro" id="IPR006437">
    <property type="entry name" value="Phage_terminase_lsu"/>
</dbReference>
<dbReference type="InterPro" id="IPR027417">
    <property type="entry name" value="P-loop_NTPase"/>
</dbReference>
<dbReference type="RefSeq" id="WP_208242802.1">
    <property type="nucleotide sequence ID" value="NZ_JAGEPF010000012.1"/>
</dbReference>
<evidence type="ECO:0000313" key="2">
    <source>
        <dbReference type="Proteomes" id="UP000680206"/>
    </source>
</evidence>
<dbReference type="Pfam" id="PF03237">
    <property type="entry name" value="Terminase_6N"/>
    <property type="match status" value="1"/>
</dbReference>
<keyword evidence="2" id="KW-1185">Reference proteome</keyword>
<accession>A0ABS3RSR9</accession>
<dbReference type="NCBIfam" id="TIGR01547">
    <property type="entry name" value="phage_term_2"/>
    <property type="match status" value="1"/>
</dbReference>
<proteinExistence type="predicted"/>
<dbReference type="Gene3D" id="3.40.50.300">
    <property type="entry name" value="P-loop containing nucleotide triphosphate hydrolases"/>
    <property type="match status" value="1"/>
</dbReference>
<dbReference type="Proteomes" id="UP000680206">
    <property type="component" value="Unassembled WGS sequence"/>
</dbReference>
<name>A0ABS3RSR9_9ACTN</name>
<comment type="caution">
    <text evidence="1">The sequence shown here is derived from an EMBL/GenBank/DDBJ whole genome shotgun (WGS) entry which is preliminary data.</text>
</comment>
<organism evidence="1 2">
    <name type="scientific">Actinomadura violacea</name>
    <dbReference type="NCBI Taxonomy" id="2819934"/>
    <lineage>
        <taxon>Bacteria</taxon>
        <taxon>Bacillati</taxon>
        <taxon>Actinomycetota</taxon>
        <taxon>Actinomycetes</taxon>
        <taxon>Streptosporangiales</taxon>
        <taxon>Thermomonosporaceae</taxon>
        <taxon>Actinomadura</taxon>
    </lineage>
</organism>
<protein>
    <submittedName>
        <fullName evidence="1">PBSX family phage terminase large subunit</fullName>
    </submittedName>
</protein>
<gene>
    <name evidence="1" type="ORF">J4709_19670</name>
</gene>
<evidence type="ECO:0000313" key="1">
    <source>
        <dbReference type="EMBL" id="MBO2459802.1"/>
    </source>
</evidence>
<dbReference type="Gene3D" id="3.30.420.280">
    <property type="match status" value="1"/>
</dbReference>
<reference evidence="1 2" key="1">
    <citation type="submission" date="2021-03" db="EMBL/GenBank/DDBJ databases">
        <title>Actinomadura violae sp. nov., isolated from lichen in Thailand.</title>
        <authorList>
            <person name="Kanchanasin P."/>
            <person name="Saeng-In P."/>
            <person name="Phongsopitanun W."/>
            <person name="Yuki M."/>
            <person name="Kudo T."/>
            <person name="Ohkuma M."/>
            <person name="Tanasupawat S."/>
        </authorList>
    </citation>
    <scope>NUCLEOTIDE SEQUENCE [LARGE SCALE GENOMIC DNA]</scope>
    <source>
        <strain evidence="1 2">LCR2-06</strain>
    </source>
</reference>
<dbReference type="EMBL" id="JAGEPF010000012">
    <property type="protein sequence ID" value="MBO2459802.1"/>
    <property type="molecule type" value="Genomic_DNA"/>
</dbReference>